<keyword evidence="2" id="KW-1185">Reference proteome</keyword>
<sequence>MIWFALLVSMTLATPINYLLPASSIADLVERTPNSVVEGHLVVERTNTPGYDFFISYGAAATCPVSAINSIDKICLAAGLSSSGKQCADVLADTGGSSIGDKCVFTSAPVGNVASEELSLE</sequence>
<proteinExistence type="predicted"/>
<dbReference type="HOGENOM" id="CLU_2038632_0_0_1"/>
<reference evidence="1 2" key="2">
    <citation type="journal article" date="2012" name="Open Biol.">
        <title>Characteristics of nucleosomes and linker DNA regions on the genome of the basidiomycete Mixia osmundae revealed by mono- and dinucleosome mapping.</title>
        <authorList>
            <person name="Nishida H."/>
            <person name="Kondo S."/>
            <person name="Matsumoto T."/>
            <person name="Suzuki Y."/>
            <person name="Yoshikawa H."/>
            <person name="Taylor T.D."/>
            <person name="Sugiyama J."/>
        </authorList>
    </citation>
    <scope>NUCLEOTIDE SEQUENCE [LARGE SCALE GENOMIC DNA]</scope>
    <source>
        <strain evidence="2">CBS 9802 / IAM 14324 / JCM 22182 / KY 12970</strain>
    </source>
</reference>
<accession>G7E7G3</accession>
<reference evidence="1 2" key="1">
    <citation type="journal article" date="2011" name="J. Gen. Appl. Microbiol.">
        <title>Draft genome sequencing of the enigmatic basidiomycete Mixia osmundae.</title>
        <authorList>
            <person name="Nishida H."/>
            <person name="Nagatsuka Y."/>
            <person name="Sugiyama J."/>
        </authorList>
    </citation>
    <scope>NUCLEOTIDE SEQUENCE [LARGE SCALE GENOMIC DNA]</scope>
    <source>
        <strain evidence="2">CBS 9802 / IAM 14324 / JCM 22182 / KY 12970</strain>
    </source>
</reference>
<gene>
    <name evidence="1" type="primary">Mo05461</name>
    <name evidence="1" type="ORF">E5Q_05461</name>
</gene>
<dbReference type="EMBL" id="BABT02000165">
    <property type="protein sequence ID" value="GAA98773.1"/>
    <property type="molecule type" value="Genomic_DNA"/>
</dbReference>
<dbReference type="RefSeq" id="XP_014566956.1">
    <property type="nucleotide sequence ID" value="XM_014711470.1"/>
</dbReference>
<dbReference type="AlphaFoldDB" id="G7E7G3"/>
<dbReference type="Proteomes" id="UP000009131">
    <property type="component" value="Unassembled WGS sequence"/>
</dbReference>
<name>G7E7G3_MIXOS</name>
<evidence type="ECO:0000313" key="2">
    <source>
        <dbReference type="Proteomes" id="UP000009131"/>
    </source>
</evidence>
<comment type="caution">
    <text evidence="1">The sequence shown here is derived from an EMBL/GenBank/DDBJ whole genome shotgun (WGS) entry which is preliminary data.</text>
</comment>
<protein>
    <submittedName>
        <fullName evidence="1">Uncharacterized protein</fullName>
    </submittedName>
</protein>
<organism evidence="1 2">
    <name type="scientific">Mixia osmundae (strain CBS 9802 / IAM 14324 / JCM 22182 / KY 12970)</name>
    <dbReference type="NCBI Taxonomy" id="764103"/>
    <lineage>
        <taxon>Eukaryota</taxon>
        <taxon>Fungi</taxon>
        <taxon>Dikarya</taxon>
        <taxon>Basidiomycota</taxon>
        <taxon>Pucciniomycotina</taxon>
        <taxon>Mixiomycetes</taxon>
        <taxon>Mixiales</taxon>
        <taxon>Mixiaceae</taxon>
        <taxon>Mixia</taxon>
    </lineage>
</organism>
<dbReference type="InParanoid" id="G7E7G3"/>
<evidence type="ECO:0000313" key="1">
    <source>
        <dbReference type="EMBL" id="GAA98773.1"/>
    </source>
</evidence>